<reference evidence="4" key="1">
    <citation type="submission" date="2012-12" db="EMBL/GenBank/DDBJ databases">
        <authorList>
            <person name="Hellsten U."/>
            <person name="Grimwood J."/>
            <person name="Chapman J.A."/>
            <person name="Shapiro H."/>
            <person name="Aerts A."/>
            <person name="Otillar R.P."/>
            <person name="Terry A.Y."/>
            <person name="Boore J.L."/>
            <person name="Simakov O."/>
            <person name="Marletaz F."/>
            <person name="Cho S.-J."/>
            <person name="Edsinger-Gonzales E."/>
            <person name="Havlak P."/>
            <person name="Kuo D.-H."/>
            <person name="Larsson T."/>
            <person name="Lv J."/>
            <person name="Arendt D."/>
            <person name="Savage R."/>
            <person name="Osoegawa K."/>
            <person name="de Jong P."/>
            <person name="Lindberg D.R."/>
            <person name="Seaver E.C."/>
            <person name="Weisblat D.A."/>
            <person name="Putnam N.H."/>
            <person name="Grigoriev I.V."/>
            <person name="Rokhsar D.S."/>
        </authorList>
    </citation>
    <scope>NUCLEOTIDE SEQUENCE</scope>
    <source>
        <strain evidence="4">I ESC-2004</strain>
    </source>
</reference>
<dbReference type="InterPro" id="IPR053066">
    <property type="entry name" value="ADGR_G7"/>
</dbReference>
<dbReference type="EMBL" id="AMQN01012937">
    <property type="status" value="NOT_ANNOTATED_CDS"/>
    <property type="molecule type" value="Genomic_DNA"/>
</dbReference>
<dbReference type="OrthoDB" id="10037534at2759"/>
<dbReference type="EnsemblMetazoa" id="CapteT139347">
    <property type="protein sequence ID" value="CapteP139347"/>
    <property type="gene ID" value="CapteG139347"/>
</dbReference>
<dbReference type="Proteomes" id="UP000014760">
    <property type="component" value="Unassembled WGS sequence"/>
</dbReference>
<reference evidence="2 4" key="2">
    <citation type="journal article" date="2013" name="Nature">
        <title>Insights into bilaterian evolution from three spiralian genomes.</title>
        <authorList>
            <person name="Simakov O."/>
            <person name="Marletaz F."/>
            <person name="Cho S.J."/>
            <person name="Edsinger-Gonzales E."/>
            <person name="Havlak P."/>
            <person name="Hellsten U."/>
            <person name="Kuo D.H."/>
            <person name="Larsson T."/>
            <person name="Lv J."/>
            <person name="Arendt D."/>
            <person name="Savage R."/>
            <person name="Osoegawa K."/>
            <person name="de Jong P."/>
            <person name="Grimwood J."/>
            <person name="Chapman J.A."/>
            <person name="Shapiro H."/>
            <person name="Aerts A."/>
            <person name="Otillar R.P."/>
            <person name="Terry A.Y."/>
            <person name="Boore J.L."/>
            <person name="Grigoriev I.V."/>
            <person name="Lindberg D.R."/>
            <person name="Seaver E.C."/>
            <person name="Weisblat D.A."/>
            <person name="Putnam N.H."/>
            <person name="Rokhsar D.S."/>
        </authorList>
    </citation>
    <scope>NUCLEOTIDE SEQUENCE</scope>
    <source>
        <strain evidence="2 4">I ESC-2004</strain>
    </source>
</reference>
<gene>
    <name evidence="2" type="ORF">CAPTEDRAFT_139347</name>
</gene>
<protein>
    <recommendedName>
        <fullName evidence="5">G-protein coupled receptors family 2 profile 2 domain-containing protein</fullName>
    </recommendedName>
</protein>
<keyword evidence="1" id="KW-1133">Transmembrane helix</keyword>
<reference evidence="3" key="3">
    <citation type="submission" date="2015-06" db="UniProtKB">
        <authorList>
            <consortium name="EnsemblMetazoa"/>
        </authorList>
    </citation>
    <scope>IDENTIFICATION</scope>
</reference>
<feature type="transmembrane region" description="Helical" evidence="1">
    <location>
        <begin position="44"/>
        <end position="65"/>
    </location>
</feature>
<keyword evidence="1" id="KW-0812">Transmembrane</keyword>
<feature type="non-terminal residue" evidence="2">
    <location>
        <position position="1"/>
    </location>
</feature>
<sequence length="80" mass="8847">LGCMLSNILRYYFIMVSLLCNGAEAYNMNLMLLKVFDQGVTNFILKAVIPSWGLPILGIVAILIIDTDAFQGVVEGCTFR</sequence>
<organism evidence="2">
    <name type="scientific">Capitella teleta</name>
    <name type="common">Polychaete worm</name>
    <dbReference type="NCBI Taxonomy" id="283909"/>
    <lineage>
        <taxon>Eukaryota</taxon>
        <taxon>Metazoa</taxon>
        <taxon>Spiralia</taxon>
        <taxon>Lophotrochozoa</taxon>
        <taxon>Annelida</taxon>
        <taxon>Polychaeta</taxon>
        <taxon>Sedentaria</taxon>
        <taxon>Scolecida</taxon>
        <taxon>Capitellidae</taxon>
        <taxon>Capitella</taxon>
    </lineage>
</organism>
<dbReference type="PANTHER" id="PTHR47767">
    <property type="entry name" value="ADHESION G PROTEIN-COUPLED RECEPTOR G7"/>
    <property type="match status" value="1"/>
</dbReference>
<proteinExistence type="predicted"/>
<name>R7TI38_CAPTE</name>
<evidence type="ECO:0000313" key="4">
    <source>
        <dbReference type="Proteomes" id="UP000014760"/>
    </source>
</evidence>
<evidence type="ECO:0000313" key="2">
    <source>
        <dbReference type="EMBL" id="ELT93147.1"/>
    </source>
</evidence>
<accession>R7TI38</accession>
<feature type="transmembrane region" description="Helical" evidence="1">
    <location>
        <begin position="12"/>
        <end position="32"/>
    </location>
</feature>
<keyword evidence="1" id="KW-0472">Membrane</keyword>
<dbReference type="HOGENOM" id="CLU_2596885_0_0_1"/>
<evidence type="ECO:0008006" key="5">
    <source>
        <dbReference type="Google" id="ProtNLM"/>
    </source>
</evidence>
<evidence type="ECO:0000256" key="1">
    <source>
        <dbReference type="SAM" id="Phobius"/>
    </source>
</evidence>
<dbReference type="EMBL" id="KB309854">
    <property type="protein sequence ID" value="ELT93147.1"/>
    <property type="molecule type" value="Genomic_DNA"/>
</dbReference>
<dbReference type="Gene3D" id="1.20.1070.10">
    <property type="entry name" value="Rhodopsin 7-helix transmembrane proteins"/>
    <property type="match status" value="1"/>
</dbReference>
<evidence type="ECO:0000313" key="3">
    <source>
        <dbReference type="EnsemblMetazoa" id="CapteP139347"/>
    </source>
</evidence>
<dbReference type="AlphaFoldDB" id="R7TI38"/>
<keyword evidence="4" id="KW-1185">Reference proteome</keyword>